<dbReference type="PANTHER" id="PTHR43214">
    <property type="entry name" value="TWO-COMPONENT RESPONSE REGULATOR"/>
    <property type="match status" value="1"/>
</dbReference>
<dbReference type="Gene3D" id="3.40.50.2300">
    <property type="match status" value="1"/>
</dbReference>
<dbReference type="SMART" id="SM00448">
    <property type="entry name" value="REC"/>
    <property type="match status" value="1"/>
</dbReference>
<keyword evidence="7" id="KW-1185">Reference proteome</keyword>
<keyword evidence="1 3" id="KW-0597">Phosphoprotein</keyword>
<feature type="modified residue" description="4-aspartylphosphate" evidence="3">
    <location>
        <position position="65"/>
    </location>
</feature>
<dbReference type="Proteomes" id="UP001501353">
    <property type="component" value="Unassembled WGS sequence"/>
</dbReference>
<dbReference type="EMBL" id="BAAAZE010000007">
    <property type="protein sequence ID" value="GAA4019243.1"/>
    <property type="molecule type" value="Genomic_DNA"/>
</dbReference>
<protein>
    <submittedName>
        <fullName evidence="6">UvrY/SirA/GacA family response regulator transcription factor</fullName>
    </submittedName>
</protein>
<reference evidence="7" key="1">
    <citation type="journal article" date="2019" name="Int. J. Syst. Evol. Microbiol.">
        <title>The Global Catalogue of Microorganisms (GCM) 10K type strain sequencing project: providing services to taxonomists for standard genome sequencing and annotation.</title>
        <authorList>
            <consortium name="The Broad Institute Genomics Platform"/>
            <consortium name="The Broad Institute Genome Sequencing Center for Infectious Disease"/>
            <person name="Wu L."/>
            <person name="Ma J."/>
        </authorList>
    </citation>
    <scope>NUCLEOTIDE SEQUENCE [LARGE SCALE GENOMIC DNA]</scope>
    <source>
        <strain evidence="7">JCM 16673</strain>
    </source>
</reference>
<dbReference type="RefSeq" id="WP_344762582.1">
    <property type="nucleotide sequence ID" value="NZ_BAAAZE010000007.1"/>
</dbReference>
<accession>A0ABP7T0H6</accession>
<feature type="domain" description="HTH luxR-type" evidence="4">
    <location>
        <begin position="153"/>
        <end position="218"/>
    </location>
</feature>
<evidence type="ECO:0000259" key="4">
    <source>
        <dbReference type="PROSITE" id="PS50043"/>
    </source>
</evidence>
<evidence type="ECO:0000259" key="5">
    <source>
        <dbReference type="PROSITE" id="PS50110"/>
    </source>
</evidence>
<organism evidence="6 7">
    <name type="scientific">Actimicrobium antarcticum</name>
    <dbReference type="NCBI Taxonomy" id="1051899"/>
    <lineage>
        <taxon>Bacteria</taxon>
        <taxon>Pseudomonadati</taxon>
        <taxon>Pseudomonadota</taxon>
        <taxon>Betaproteobacteria</taxon>
        <taxon>Burkholderiales</taxon>
        <taxon>Oxalobacteraceae</taxon>
        <taxon>Actimicrobium</taxon>
    </lineage>
</organism>
<name>A0ABP7T0H6_9BURK</name>
<evidence type="ECO:0000313" key="7">
    <source>
        <dbReference type="Proteomes" id="UP001501353"/>
    </source>
</evidence>
<evidence type="ECO:0000313" key="6">
    <source>
        <dbReference type="EMBL" id="GAA4019243.1"/>
    </source>
</evidence>
<proteinExistence type="predicted"/>
<dbReference type="InterPro" id="IPR001789">
    <property type="entry name" value="Sig_transdc_resp-reg_receiver"/>
</dbReference>
<dbReference type="InterPro" id="IPR039420">
    <property type="entry name" value="WalR-like"/>
</dbReference>
<dbReference type="InterPro" id="IPR058245">
    <property type="entry name" value="NreC/VraR/RcsB-like_REC"/>
</dbReference>
<dbReference type="SMART" id="SM00421">
    <property type="entry name" value="HTH_LUXR"/>
    <property type="match status" value="1"/>
</dbReference>
<evidence type="ECO:0000256" key="3">
    <source>
        <dbReference type="PROSITE-ProRule" id="PRU00169"/>
    </source>
</evidence>
<dbReference type="Pfam" id="PF00072">
    <property type="entry name" value="Response_reg"/>
    <property type="match status" value="1"/>
</dbReference>
<dbReference type="SUPFAM" id="SSF52172">
    <property type="entry name" value="CheY-like"/>
    <property type="match status" value="1"/>
</dbReference>
<gene>
    <name evidence="6" type="primary">uvrY</name>
    <name evidence="6" type="ORF">GCM10022212_14270</name>
</gene>
<dbReference type="Pfam" id="PF00196">
    <property type="entry name" value="GerE"/>
    <property type="match status" value="1"/>
</dbReference>
<dbReference type="PROSITE" id="PS50110">
    <property type="entry name" value="RESPONSE_REGULATORY"/>
    <property type="match status" value="1"/>
</dbReference>
<dbReference type="SUPFAM" id="SSF46894">
    <property type="entry name" value="C-terminal effector domain of the bipartite response regulators"/>
    <property type="match status" value="1"/>
</dbReference>
<feature type="domain" description="Response regulatory" evidence="5">
    <location>
        <begin position="14"/>
        <end position="131"/>
    </location>
</feature>
<evidence type="ECO:0000256" key="2">
    <source>
        <dbReference type="ARBA" id="ARBA00023125"/>
    </source>
</evidence>
<evidence type="ECO:0000256" key="1">
    <source>
        <dbReference type="ARBA" id="ARBA00022553"/>
    </source>
</evidence>
<keyword evidence="2" id="KW-0238">DNA-binding</keyword>
<dbReference type="InterPro" id="IPR011006">
    <property type="entry name" value="CheY-like_superfamily"/>
</dbReference>
<dbReference type="InterPro" id="IPR000792">
    <property type="entry name" value="Tscrpt_reg_LuxR_C"/>
</dbReference>
<dbReference type="PANTHER" id="PTHR43214:SF43">
    <property type="entry name" value="TWO-COMPONENT RESPONSE REGULATOR"/>
    <property type="match status" value="1"/>
</dbReference>
<dbReference type="PROSITE" id="PS50043">
    <property type="entry name" value="HTH_LUXR_2"/>
    <property type="match status" value="1"/>
</dbReference>
<dbReference type="CDD" id="cd17535">
    <property type="entry name" value="REC_NarL-like"/>
    <property type="match status" value="1"/>
</dbReference>
<dbReference type="CDD" id="cd06170">
    <property type="entry name" value="LuxR_C_like"/>
    <property type="match status" value="1"/>
</dbReference>
<comment type="caution">
    <text evidence="6">The sequence shown here is derived from an EMBL/GenBank/DDBJ whole genome shotgun (WGS) entry which is preliminary data.</text>
</comment>
<dbReference type="InterPro" id="IPR016032">
    <property type="entry name" value="Sig_transdc_resp-reg_C-effctor"/>
</dbReference>
<sequence>MNTSQEKPNGKPITVMLVDDHMVVRFGFRMLLDATPDIRVVAEADSADAAYLQLPACQPDVVVMDISFGDGTTGVDATRRILARDKHVKVLGLSSHENPSYVRFMLKAGALGYLSKRSAPDELIHAIRQVAAGRMYLDAHVSQRMALQEFDGAKNPLEILSEREFGVFIQLAKGFSVNQIAVDLNISPRTAGTHLYNVKQKLGAGNQAELALIAVRHGLIEV</sequence>
<dbReference type="PRINTS" id="PR00038">
    <property type="entry name" value="HTHLUXR"/>
</dbReference>